<accession>A0AA36DR51</accession>
<dbReference type="InterPro" id="IPR057279">
    <property type="entry name" value="MGAT4"/>
</dbReference>
<dbReference type="Proteomes" id="UP001176961">
    <property type="component" value="Unassembled WGS sequence"/>
</dbReference>
<proteinExistence type="predicted"/>
<evidence type="ECO:0000313" key="4">
    <source>
        <dbReference type="Proteomes" id="UP001176961"/>
    </source>
</evidence>
<dbReference type="GO" id="GO:0005795">
    <property type="term" value="C:Golgi stack"/>
    <property type="evidence" value="ECO:0007669"/>
    <property type="project" value="TreeGrafter"/>
</dbReference>
<evidence type="ECO:0000313" key="3">
    <source>
        <dbReference type="EMBL" id="CAJ0591124.1"/>
    </source>
</evidence>
<dbReference type="GO" id="GO:0006487">
    <property type="term" value="P:protein N-linked glycosylation"/>
    <property type="evidence" value="ECO:0007669"/>
    <property type="project" value="TreeGrafter"/>
</dbReference>
<evidence type="ECO:0000256" key="1">
    <source>
        <dbReference type="SAM" id="Phobius"/>
    </source>
</evidence>
<dbReference type="InterPro" id="IPR006759">
    <property type="entry name" value="Glyco_transf_54"/>
</dbReference>
<dbReference type="AlphaFoldDB" id="A0AA36DR51"/>
<dbReference type="EMBL" id="CATQJL010000001">
    <property type="protein sequence ID" value="CAJ0591124.1"/>
    <property type="molecule type" value="Genomic_DNA"/>
</dbReference>
<sequence length="538" mass="61329">MTATVAAKRPVARIHDHEENDMDFVIPLMESSPLLAIIALFASALNIYLLIYICYYEGAISRFRELQDYFKIFFTVRESVQIVNFTSIDPELLYVPDLTPQSINATKESLSWSGLLEFFPNLRNVSAKELNAVLLTPRAQIRKKLMVGIPVFERSSDNIDDTLSSLFSLLGDKYKENIVFLVMFATDNRKYIRLRTKGLRKKFANDINAGLLEITAIPPSWYKAHTASSPSTSNKSAMRMHWRTKQNLDYFYIMTYAKSRCEYYLQLDDNIEAVAAYDRVIFGYITVKQGKDWFVMNFADMGFTGKLFSDDSLNYMTTALAMYYRFKPVNWILKDILRSQYCNPGMDDKVCAQAISSHCISSGSSQFQHRGVISSSNRKIHKIRGSNAIREVTMEKRSNPPANVTTEMKAYSFYDSQRGYDYKQPMWFLSPRKDDSVDITFKKPLNITGIMFLSGVPPGLNDKLGPGTIVAGSDDRQCMKLGEFTPEGDFVFRCKGIIVFELQIVMLIDIDHSVLIDHIVIDDAPINLPKTSPFARFA</sequence>
<reference evidence="3" key="1">
    <citation type="submission" date="2023-07" db="EMBL/GenBank/DDBJ databases">
        <authorList>
            <consortium name="CYATHOMIX"/>
        </authorList>
    </citation>
    <scope>NUCLEOTIDE SEQUENCE</scope>
    <source>
        <strain evidence="3">N/A</strain>
    </source>
</reference>
<dbReference type="GO" id="GO:0005793">
    <property type="term" value="C:endoplasmic reticulum-Golgi intermediate compartment"/>
    <property type="evidence" value="ECO:0007669"/>
    <property type="project" value="TreeGrafter"/>
</dbReference>
<dbReference type="PANTHER" id="PTHR12062">
    <property type="entry name" value="N-ACETYLGLUCOSAMINYLTRANSFERASE VI"/>
    <property type="match status" value="1"/>
</dbReference>
<feature type="domain" description="MGAT4 conserved region" evidence="2">
    <location>
        <begin position="116"/>
        <end position="383"/>
    </location>
</feature>
<evidence type="ECO:0000259" key="2">
    <source>
        <dbReference type="Pfam" id="PF04666"/>
    </source>
</evidence>
<feature type="transmembrane region" description="Helical" evidence="1">
    <location>
        <begin position="34"/>
        <end position="55"/>
    </location>
</feature>
<keyword evidence="1" id="KW-0472">Membrane</keyword>
<keyword evidence="1" id="KW-1133">Transmembrane helix</keyword>
<comment type="caution">
    <text evidence="3">The sequence shown here is derived from an EMBL/GenBank/DDBJ whole genome shotgun (WGS) entry which is preliminary data.</text>
</comment>
<keyword evidence="4" id="KW-1185">Reference proteome</keyword>
<protein>
    <recommendedName>
        <fullName evidence="2">MGAT4 conserved region domain-containing protein</fullName>
    </recommendedName>
</protein>
<dbReference type="GO" id="GO:0008375">
    <property type="term" value="F:acetylglucosaminyltransferase activity"/>
    <property type="evidence" value="ECO:0007669"/>
    <property type="project" value="TreeGrafter"/>
</dbReference>
<gene>
    <name evidence="3" type="ORF">CYNAS_LOCUS3107</name>
</gene>
<name>A0AA36DR51_CYLNA</name>
<dbReference type="Pfam" id="PF04666">
    <property type="entry name" value="MGAT4_cons"/>
    <property type="match status" value="1"/>
</dbReference>
<organism evidence="3 4">
    <name type="scientific">Cylicocyclus nassatus</name>
    <name type="common">Nematode worm</name>
    <dbReference type="NCBI Taxonomy" id="53992"/>
    <lineage>
        <taxon>Eukaryota</taxon>
        <taxon>Metazoa</taxon>
        <taxon>Ecdysozoa</taxon>
        <taxon>Nematoda</taxon>
        <taxon>Chromadorea</taxon>
        <taxon>Rhabditida</taxon>
        <taxon>Rhabditina</taxon>
        <taxon>Rhabditomorpha</taxon>
        <taxon>Strongyloidea</taxon>
        <taxon>Strongylidae</taxon>
        <taxon>Cylicocyclus</taxon>
    </lineage>
</organism>
<keyword evidence="1" id="KW-0812">Transmembrane</keyword>
<dbReference type="GO" id="GO:0005783">
    <property type="term" value="C:endoplasmic reticulum"/>
    <property type="evidence" value="ECO:0007669"/>
    <property type="project" value="TreeGrafter"/>
</dbReference>
<dbReference type="PANTHER" id="PTHR12062:SF9">
    <property type="entry name" value="ALPHA-1,3-MANNOSYL-GLYCOPROTEIN 4-BETA-N-ACETYLGLUCOSAMINYLTRANSFERASE A, ISOFORM A"/>
    <property type="match status" value="1"/>
</dbReference>